<dbReference type="EMBL" id="BARU01044080">
    <property type="protein sequence ID" value="GAH76366.1"/>
    <property type="molecule type" value="Genomic_DNA"/>
</dbReference>
<accession>X1I1S4</accession>
<gene>
    <name evidence="1" type="ORF">S03H2_67356</name>
</gene>
<comment type="caution">
    <text evidence="1">The sequence shown here is derived from an EMBL/GenBank/DDBJ whole genome shotgun (WGS) entry which is preliminary data.</text>
</comment>
<sequence length="69" mass="8107">MKPTILTPEWKKKKKKVAEEGWFYFTTRMDLRGRLSVPPDDRENMGIYKTAAQVAVKMKVLKLYETAEN</sequence>
<reference evidence="1" key="1">
    <citation type="journal article" date="2014" name="Front. Microbiol.">
        <title>High frequency of phylogenetically diverse reductive dehalogenase-homologous genes in deep subseafloor sedimentary metagenomes.</title>
        <authorList>
            <person name="Kawai M."/>
            <person name="Futagami T."/>
            <person name="Toyoda A."/>
            <person name="Takaki Y."/>
            <person name="Nishi S."/>
            <person name="Hori S."/>
            <person name="Arai W."/>
            <person name="Tsubouchi T."/>
            <person name="Morono Y."/>
            <person name="Uchiyama I."/>
            <person name="Ito T."/>
            <person name="Fujiyama A."/>
            <person name="Inagaki F."/>
            <person name="Takami H."/>
        </authorList>
    </citation>
    <scope>NUCLEOTIDE SEQUENCE</scope>
    <source>
        <strain evidence="1">Expedition CK06-06</strain>
    </source>
</reference>
<organism evidence="1">
    <name type="scientific">marine sediment metagenome</name>
    <dbReference type="NCBI Taxonomy" id="412755"/>
    <lineage>
        <taxon>unclassified sequences</taxon>
        <taxon>metagenomes</taxon>
        <taxon>ecological metagenomes</taxon>
    </lineage>
</organism>
<dbReference type="AlphaFoldDB" id="X1I1S4"/>
<feature type="non-terminal residue" evidence="1">
    <location>
        <position position="69"/>
    </location>
</feature>
<protein>
    <submittedName>
        <fullName evidence="1">Uncharacterized protein</fullName>
    </submittedName>
</protein>
<proteinExistence type="predicted"/>
<name>X1I1S4_9ZZZZ</name>
<evidence type="ECO:0000313" key="1">
    <source>
        <dbReference type="EMBL" id="GAH76366.1"/>
    </source>
</evidence>